<evidence type="ECO:0000256" key="3">
    <source>
        <dbReference type="ARBA" id="ARBA00022833"/>
    </source>
</evidence>
<proteinExistence type="inferred from homology"/>
<accession>A0A077ZSQ1</accession>
<keyword evidence="3 7" id="KW-0862">Zinc</keyword>
<dbReference type="OrthoDB" id="427596at2759"/>
<evidence type="ECO:0000259" key="8">
    <source>
        <dbReference type="Pfam" id="PF00080"/>
    </source>
</evidence>
<evidence type="ECO:0000313" key="10">
    <source>
        <dbReference type="Proteomes" id="UP000039865"/>
    </source>
</evidence>
<comment type="cofactor">
    <cofactor evidence="7">
        <name>Cu cation</name>
        <dbReference type="ChEBI" id="CHEBI:23378"/>
    </cofactor>
    <text evidence="7">Binds 1 copper ion per subunit.</text>
</comment>
<dbReference type="SUPFAM" id="SSF49329">
    <property type="entry name" value="Cu,Zn superoxide dismutase-like"/>
    <property type="match status" value="1"/>
</dbReference>
<evidence type="ECO:0000256" key="7">
    <source>
        <dbReference type="RuleBase" id="RU000393"/>
    </source>
</evidence>
<dbReference type="Proteomes" id="UP000039865">
    <property type="component" value="Unassembled WGS sequence"/>
</dbReference>
<name>A0A077ZSQ1_STYLE</name>
<evidence type="ECO:0000256" key="6">
    <source>
        <dbReference type="ARBA" id="ARBA00023008"/>
    </source>
</evidence>
<evidence type="ECO:0000256" key="1">
    <source>
        <dbReference type="ARBA" id="ARBA00010457"/>
    </source>
</evidence>
<dbReference type="InterPro" id="IPR018152">
    <property type="entry name" value="SOD_Cu/Zn_BS"/>
</dbReference>
<reference evidence="9 10" key="1">
    <citation type="submission" date="2014-06" db="EMBL/GenBank/DDBJ databases">
        <authorList>
            <person name="Swart Estienne"/>
        </authorList>
    </citation>
    <scope>NUCLEOTIDE SEQUENCE [LARGE SCALE GENOMIC DNA]</scope>
    <source>
        <strain evidence="9 10">130c</strain>
    </source>
</reference>
<keyword evidence="4" id="KW-0049">Antioxidant</keyword>
<dbReference type="OMA" id="AQRGFHI"/>
<keyword evidence="10" id="KW-1185">Reference proteome</keyword>
<gene>
    <name evidence="9" type="primary">Contig9112.g9752</name>
    <name evidence="9" type="ORF">STYLEM_1880</name>
</gene>
<evidence type="ECO:0000256" key="4">
    <source>
        <dbReference type="ARBA" id="ARBA00022862"/>
    </source>
</evidence>
<dbReference type="Gene3D" id="2.60.40.200">
    <property type="entry name" value="Superoxide dismutase, copper/zinc binding domain"/>
    <property type="match status" value="1"/>
</dbReference>
<dbReference type="GO" id="GO:0005507">
    <property type="term" value="F:copper ion binding"/>
    <property type="evidence" value="ECO:0007669"/>
    <property type="project" value="InterPro"/>
</dbReference>
<sequence length="169" mass="17631">MVESTADTRYAVCVLNPDGDSGVKGVVKFVQQVGGKVTIQATITGLAPGNHGFHIHEFGNLTNGCVTAGPHYNPTGQTHAGPDDEVRHVGDLGNIVADDSGVANFTLEDHLIHVYGDVNNVVGRSVVVHKNQDDLGRGDNEESLKTGNAGARQACGVIGISGPLELQKL</sequence>
<dbReference type="InParanoid" id="A0A077ZSQ1"/>
<evidence type="ECO:0000313" key="9">
    <source>
        <dbReference type="EMBL" id="CDW72913.1"/>
    </source>
</evidence>
<keyword evidence="2 7" id="KW-0479">Metal-binding</keyword>
<dbReference type="Pfam" id="PF00080">
    <property type="entry name" value="Sod_Cu"/>
    <property type="match status" value="1"/>
</dbReference>
<dbReference type="FunFam" id="2.60.40.200:FF:000001">
    <property type="entry name" value="Superoxide dismutase [Cu-Zn]"/>
    <property type="match status" value="1"/>
</dbReference>
<dbReference type="PROSITE" id="PS00332">
    <property type="entry name" value="SOD_CU_ZN_2"/>
    <property type="match status" value="1"/>
</dbReference>
<dbReference type="EC" id="1.15.1.1" evidence="7"/>
<evidence type="ECO:0000256" key="5">
    <source>
        <dbReference type="ARBA" id="ARBA00023002"/>
    </source>
</evidence>
<dbReference type="PRINTS" id="PR00068">
    <property type="entry name" value="CUZNDISMTASE"/>
</dbReference>
<dbReference type="PANTHER" id="PTHR10003">
    <property type="entry name" value="SUPEROXIDE DISMUTASE CU-ZN -RELATED"/>
    <property type="match status" value="1"/>
</dbReference>
<dbReference type="SMR" id="A0A077ZSQ1"/>
<dbReference type="InterPro" id="IPR036423">
    <property type="entry name" value="SOD-like_Cu/Zn_dom_sf"/>
</dbReference>
<evidence type="ECO:0000256" key="2">
    <source>
        <dbReference type="ARBA" id="ARBA00022723"/>
    </source>
</evidence>
<dbReference type="InterPro" id="IPR001424">
    <property type="entry name" value="SOD_Cu_Zn_dom"/>
</dbReference>
<protein>
    <recommendedName>
        <fullName evidence="7">Superoxide dismutase [Cu-Zn]</fullName>
        <ecNumber evidence="7">1.15.1.1</ecNumber>
    </recommendedName>
</protein>
<organism evidence="9 10">
    <name type="scientific">Stylonychia lemnae</name>
    <name type="common">Ciliate</name>
    <dbReference type="NCBI Taxonomy" id="5949"/>
    <lineage>
        <taxon>Eukaryota</taxon>
        <taxon>Sar</taxon>
        <taxon>Alveolata</taxon>
        <taxon>Ciliophora</taxon>
        <taxon>Intramacronucleata</taxon>
        <taxon>Spirotrichea</taxon>
        <taxon>Stichotrichia</taxon>
        <taxon>Sporadotrichida</taxon>
        <taxon>Oxytrichidae</taxon>
        <taxon>Stylonychinae</taxon>
        <taxon>Stylonychia</taxon>
    </lineage>
</organism>
<comment type="cofactor">
    <cofactor evidence="7">
        <name>Zn(2+)</name>
        <dbReference type="ChEBI" id="CHEBI:29105"/>
    </cofactor>
    <text evidence="7">Binds 1 zinc ion per subunit.</text>
</comment>
<keyword evidence="6 7" id="KW-0186">Copper</keyword>
<keyword evidence="5 7" id="KW-0560">Oxidoreductase</keyword>
<dbReference type="CDD" id="cd00305">
    <property type="entry name" value="Cu-Zn_Superoxide_Dismutase"/>
    <property type="match status" value="1"/>
</dbReference>
<dbReference type="EMBL" id="CCKQ01001807">
    <property type="protein sequence ID" value="CDW72913.1"/>
    <property type="molecule type" value="Genomic_DNA"/>
</dbReference>
<comment type="similarity">
    <text evidence="1 7">Belongs to the Cu-Zn superoxide dismutase family.</text>
</comment>
<dbReference type="GO" id="GO:0004784">
    <property type="term" value="F:superoxide dismutase activity"/>
    <property type="evidence" value="ECO:0007669"/>
    <property type="project" value="UniProtKB-EC"/>
</dbReference>
<comment type="function">
    <text evidence="7">Destroys radicals which are normally produced within the cells and which are toxic to biological systems.</text>
</comment>
<dbReference type="AlphaFoldDB" id="A0A077ZSQ1"/>
<comment type="catalytic activity">
    <reaction evidence="7">
        <text>2 superoxide + 2 H(+) = H2O2 + O2</text>
        <dbReference type="Rhea" id="RHEA:20696"/>
        <dbReference type="ChEBI" id="CHEBI:15378"/>
        <dbReference type="ChEBI" id="CHEBI:15379"/>
        <dbReference type="ChEBI" id="CHEBI:16240"/>
        <dbReference type="ChEBI" id="CHEBI:18421"/>
        <dbReference type="EC" id="1.15.1.1"/>
    </reaction>
</comment>
<dbReference type="InterPro" id="IPR024134">
    <property type="entry name" value="SOD_Cu/Zn_/chaperone"/>
</dbReference>
<feature type="domain" description="Superoxide dismutase copper/zinc binding" evidence="8">
    <location>
        <begin position="23"/>
        <end position="158"/>
    </location>
</feature>